<keyword evidence="2" id="KW-1185">Reference proteome</keyword>
<dbReference type="AlphaFoldDB" id="A0A1Q9JCC3"/>
<gene>
    <name evidence="1" type="ORF">BHK98_00035</name>
</gene>
<sequence>MENPDGGNDNDYRRFNSSEPSVIADSNLLVSKPEYDTEVTVDSYLTHEVYGKYFVKARKDGDKDAMSLFAGLYRQHAEATMTVRAKKVRIPIRTPEFPYPSVCSDRRVKPS</sequence>
<dbReference type="STRING" id="1261640.BHK98_00035"/>
<organism evidence="1 2">
    <name type="scientific">Hornefia porci</name>
    <dbReference type="NCBI Taxonomy" id="2652292"/>
    <lineage>
        <taxon>Bacteria</taxon>
        <taxon>Bacillati</taxon>
        <taxon>Bacillota</taxon>
        <taxon>Clostridia</taxon>
        <taxon>Peptostreptococcales</taxon>
        <taxon>Anaerovoracaceae</taxon>
        <taxon>Hornefia</taxon>
    </lineage>
</organism>
<name>A0A1Q9JCC3_9FIRM</name>
<dbReference type="EMBL" id="MJIE01000002">
    <property type="protein sequence ID" value="OLR53526.1"/>
    <property type="molecule type" value="Genomic_DNA"/>
</dbReference>
<comment type="caution">
    <text evidence="1">The sequence shown here is derived from an EMBL/GenBank/DDBJ whole genome shotgun (WGS) entry which is preliminary data.</text>
</comment>
<dbReference type="RefSeq" id="WP_075715233.1">
    <property type="nucleotide sequence ID" value="NZ_MJIE01000002.1"/>
</dbReference>
<proteinExistence type="predicted"/>
<dbReference type="Proteomes" id="UP000187404">
    <property type="component" value="Unassembled WGS sequence"/>
</dbReference>
<evidence type="ECO:0000313" key="1">
    <source>
        <dbReference type="EMBL" id="OLR53526.1"/>
    </source>
</evidence>
<evidence type="ECO:0000313" key="2">
    <source>
        <dbReference type="Proteomes" id="UP000187404"/>
    </source>
</evidence>
<accession>A0A1Q9JCC3</accession>
<reference evidence="1 2" key="1">
    <citation type="journal article" date="2016" name="Appl. Environ. Microbiol.">
        <title>Function and Phylogeny of Bacterial Butyryl Coenzyme A:Acetate Transferases and Their Diversity in the Proximal Colon of Swine.</title>
        <authorList>
            <person name="Trachsel J."/>
            <person name="Bayles D.O."/>
            <person name="Looft T."/>
            <person name="Levine U.Y."/>
            <person name="Allen H.K."/>
        </authorList>
    </citation>
    <scope>NUCLEOTIDE SEQUENCE [LARGE SCALE GENOMIC DNA]</scope>
    <source>
        <strain evidence="1 2">68-3-10</strain>
    </source>
</reference>
<protein>
    <submittedName>
        <fullName evidence="1">Uncharacterized protein</fullName>
    </submittedName>
</protein>